<feature type="domain" description="Calcineurin-like phosphoesterase" evidence="5">
    <location>
        <begin position="25"/>
        <end position="240"/>
    </location>
</feature>
<dbReference type="Gene3D" id="3.90.780.10">
    <property type="entry name" value="5'-Nucleotidase, C-terminal domain"/>
    <property type="match status" value="1"/>
</dbReference>
<organism evidence="7 8">
    <name type="scientific">Venturia effusa</name>
    <dbReference type="NCBI Taxonomy" id="50376"/>
    <lineage>
        <taxon>Eukaryota</taxon>
        <taxon>Fungi</taxon>
        <taxon>Dikarya</taxon>
        <taxon>Ascomycota</taxon>
        <taxon>Pezizomycotina</taxon>
        <taxon>Dothideomycetes</taxon>
        <taxon>Pleosporomycetidae</taxon>
        <taxon>Venturiales</taxon>
        <taxon>Venturiaceae</taxon>
        <taxon>Venturia</taxon>
    </lineage>
</organism>
<name>A0A517LBH4_9PEZI</name>
<evidence type="ECO:0000259" key="5">
    <source>
        <dbReference type="Pfam" id="PF00149"/>
    </source>
</evidence>
<dbReference type="AlphaFoldDB" id="A0A517LBH4"/>
<dbReference type="GO" id="GO:0009166">
    <property type="term" value="P:nucleotide catabolic process"/>
    <property type="evidence" value="ECO:0007669"/>
    <property type="project" value="InterPro"/>
</dbReference>
<dbReference type="Proteomes" id="UP000316270">
    <property type="component" value="Chromosome 8"/>
</dbReference>
<feature type="domain" description="5'-Nucleotidase C-terminal" evidence="6">
    <location>
        <begin position="313"/>
        <end position="467"/>
    </location>
</feature>
<proteinExistence type="inferred from homology"/>
<dbReference type="GO" id="GO:0000166">
    <property type="term" value="F:nucleotide binding"/>
    <property type="evidence" value="ECO:0007669"/>
    <property type="project" value="UniProtKB-KW"/>
</dbReference>
<evidence type="ECO:0000256" key="1">
    <source>
        <dbReference type="ARBA" id="ARBA00006654"/>
    </source>
</evidence>
<gene>
    <name evidence="7" type="ORF">FKW77_008857</name>
</gene>
<dbReference type="SUPFAM" id="SSF56300">
    <property type="entry name" value="Metallo-dependent phosphatases"/>
    <property type="match status" value="1"/>
</dbReference>
<comment type="similarity">
    <text evidence="1 3">Belongs to the 5'-nucleotidase family.</text>
</comment>
<keyword evidence="2" id="KW-0732">Signal</keyword>
<dbReference type="Gene3D" id="3.60.21.10">
    <property type="match status" value="1"/>
</dbReference>
<evidence type="ECO:0000256" key="2">
    <source>
        <dbReference type="ARBA" id="ARBA00022729"/>
    </source>
</evidence>
<dbReference type="PANTHER" id="PTHR11575">
    <property type="entry name" value="5'-NUCLEOTIDASE-RELATED"/>
    <property type="match status" value="1"/>
</dbReference>
<protein>
    <recommendedName>
        <fullName evidence="9">5'-Nucleotidase C-terminal domain-containing protein</fullName>
    </recommendedName>
</protein>
<accession>A0A517LBH4</accession>
<evidence type="ECO:0000256" key="4">
    <source>
        <dbReference type="SAM" id="MobiDB-lite"/>
    </source>
</evidence>
<evidence type="ECO:0000259" key="6">
    <source>
        <dbReference type="Pfam" id="PF02872"/>
    </source>
</evidence>
<dbReference type="OrthoDB" id="10252235at2759"/>
<dbReference type="PRINTS" id="PR01607">
    <property type="entry name" value="APYRASEFAMLY"/>
</dbReference>
<dbReference type="InterPro" id="IPR029052">
    <property type="entry name" value="Metallo-depent_PP-like"/>
</dbReference>
<evidence type="ECO:0008006" key="9">
    <source>
        <dbReference type="Google" id="ProtNLM"/>
    </source>
</evidence>
<dbReference type="InterPro" id="IPR036907">
    <property type="entry name" value="5'-Nucleotdase_C_sf"/>
</dbReference>
<keyword evidence="8" id="KW-1185">Reference proteome</keyword>
<feature type="region of interest" description="Disordered" evidence="4">
    <location>
        <begin position="544"/>
        <end position="565"/>
    </location>
</feature>
<dbReference type="CDD" id="cd07406">
    <property type="entry name" value="MPP_CG11883_N"/>
    <property type="match status" value="1"/>
</dbReference>
<reference evidence="7 8" key="1">
    <citation type="submission" date="2019-07" db="EMBL/GenBank/DDBJ databases">
        <title>Finished genome of Venturia effusa.</title>
        <authorList>
            <person name="Young C.A."/>
            <person name="Cox M.P."/>
            <person name="Ganley A.R.D."/>
            <person name="David W.J."/>
        </authorList>
    </citation>
    <scope>NUCLEOTIDE SEQUENCE [LARGE SCALE GENOMIC DNA]</scope>
    <source>
        <strain evidence="8">albino</strain>
    </source>
</reference>
<dbReference type="InterPro" id="IPR041821">
    <property type="entry name" value="CG11883_N"/>
</dbReference>
<evidence type="ECO:0000313" key="8">
    <source>
        <dbReference type="Proteomes" id="UP000316270"/>
    </source>
</evidence>
<dbReference type="GO" id="GO:0016787">
    <property type="term" value="F:hydrolase activity"/>
    <property type="evidence" value="ECO:0007669"/>
    <property type="project" value="UniProtKB-KW"/>
</dbReference>
<dbReference type="EMBL" id="CP042192">
    <property type="protein sequence ID" value="QDS72986.1"/>
    <property type="molecule type" value="Genomic_DNA"/>
</dbReference>
<keyword evidence="3" id="KW-0378">Hydrolase</keyword>
<dbReference type="InterPro" id="IPR004843">
    <property type="entry name" value="Calcineurin-like_PHP"/>
</dbReference>
<dbReference type="Pfam" id="PF00149">
    <property type="entry name" value="Metallophos"/>
    <property type="match status" value="1"/>
</dbReference>
<evidence type="ECO:0000256" key="3">
    <source>
        <dbReference type="RuleBase" id="RU362119"/>
    </source>
</evidence>
<dbReference type="STRING" id="50376.A0A517LBH4"/>
<dbReference type="InterPro" id="IPR006179">
    <property type="entry name" value="5_nucleotidase/apyrase"/>
</dbReference>
<dbReference type="SUPFAM" id="SSF55816">
    <property type="entry name" value="5'-nucleotidase (syn. UDP-sugar hydrolase), C-terminal domain"/>
    <property type="match status" value="1"/>
</dbReference>
<dbReference type="Pfam" id="PF02872">
    <property type="entry name" value="5_nucleotid_C"/>
    <property type="match status" value="1"/>
</dbReference>
<dbReference type="InterPro" id="IPR008334">
    <property type="entry name" value="5'-Nucleotdase_C"/>
</dbReference>
<dbReference type="PANTHER" id="PTHR11575:SF48">
    <property type="entry name" value="5'-NUCLEOTIDASE"/>
    <property type="match status" value="1"/>
</dbReference>
<keyword evidence="3" id="KW-0547">Nucleotide-binding</keyword>
<evidence type="ECO:0000313" key="7">
    <source>
        <dbReference type="EMBL" id="QDS72986.1"/>
    </source>
</evidence>
<sequence>MNIEKPTPEEVLVYGKDEPRSPDLRLMHYNDVYHVDPSSAEPAGGVARFMTICRHYQQDLKFEGQPKLLTFFSGDAFNPSLESSVTKGSHMVPVLNAIGTNVACVGNHDLDFGVRQFRHLTSQCHFPWLLANVLDPALGENIPLGNAGRTTMLTSSNGIKIGVIGLAEREWLDTINSLPPNLIYKSASATAKELVPGLREQGAEIVIALTHQREPNDNKLAESIPDGLIDLILGGHDHYYGHSFLNGTHVLRSGTDFKNLSYIEAWRKSDGSKKWDFKIIRRDMVSSIPEDPGTAELVSKLTESMKARLEKPIGYTAAPLDARFTTVRLKESNIGNFVCDLMRAYHQGDCCIMAAGTIRGDQIYPPGVIKMKDILNCFPFEDPVVVIKATGQAIYEALENSVSSYPALEGRFPQVSNINFTFDPSLPQNSRIDIKTVEIGAAPLDAERIYTLVTRGYMGRGKDGYTSLLVEPEGGKCPEVVSEENGVLISTIMRQYFMSLKVLGKWKLSGPAFSKHWDTVQQDLHQKQGVLEPEPLKHKDVKNVRKKHMRGSLTPTASDSEDDDGAALRVGAVQQEALEEDRKADIIRRVMKKWWRLAGLQHRPGLADTEEFNTVHWTRAIAPRLEGRINMVGG</sequence>